<dbReference type="GO" id="GO:0019154">
    <property type="term" value="F:glycolate dehydrogenase activity"/>
    <property type="evidence" value="ECO:0007669"/>
    <property type="project" value="UniProtKB-EC"/>
</dbReference>
<dbReference type="STRING" id="690567.1233"/>
<keyword evidence="1 6" id="KW-0004">4Fe-4S</keyword>
<dbReference type="Pfam" id="PF02754">
    <property type="entry name" value="CCG"/>
    <property type="match status" value="2"/>
</dbReference>
<dbReference type="PANTHER" id="PTHR32479">
    <property type="entry name" value="GLYCOLATE OXIDASE IRON-SULFUR SUBUNIT"/>
    <property type="match status" value="1"/>
</dbReference>
<evidence type="ECO:0000256" key="1">
    <source>
        <dbReference type="ARBA" id="ARBA00022485"/>
    </source>
</evidence>
<evidence type="ECO:0000256" key="6">
    <source>
        <dbReference type="PIRNR" id="PIRNR000139"/>
    </source>
</evidence>
<dbReference type="PIRSF" id="PIRSF000139">
    <property type="entry name" value="Glc_ox_4Fe-4S"/>
    <property type="match status" value="1"/>
</dbReference>
<dbReference type="PANTHER" id="PTHR32479:SF17">
    <property type="entry name" value="GLYCOLATE OXIDASE IRON-SULFUR SUBUNIT"/>
    <property type="match status" value="1"/>
</dbReference>
<evidence type="ECO:0000313" key="8">
    <source>
        <dbReference type="EMBL" id="CFX44739.1"/>
    </source>
</evidence>
<dbReference type="InterPro" id="IPR017900">
    <property type="entry name" value="4Fe4S_Fe_S_CS"/>
</dbReference>
<dbReference type="GO" id="GO:0051539">
    <property type="term" value="F:4 iron, 4 sulfur cluster binding"/>
    <property type="evidence" value="ECO:0007669"/>
    <property type="project" value="UniProtKB-UniRule"/>
</dbReference>
<comment type="cofactor">
    <cofactor evidence="6">
        <name>[4Fe-4S] cluster</name>
        <dbReference type="ChEBI" id="CHEBI:49883"/>
    </cofactor>
    <text evidence="6">Binds 2 [4Fe-4S] clusters.</text>
</comment>
<evidence type="ECO:0000256" key="3">
    <source>
        <dbReference type="ARBA" id="ARBA00022737"/>
    </source>
</evidence>
<dbReference type="InterPro" id="IPR012257">
    <property type="entry name" value="Glc_ox_4Fe-4S"/>
</dbReference>
<dbReference type="PROSITE" id="PS51379">
    <property type="entry name" value="4FE4S_FER_2"/>
    <property type="match status" value="1"/>
</dbReference>
<keyword evidence="4 6" id="KW-0408">Iron</keyword>
<evidence type="ECO:0000313" key="9">
    <source>
        <dbReference type="Proteomes" id="UP000045545"/>
    </source>
</evidence>
<keyword evidence="2 6" id="KW-0479">Metal-binding</keyword>
<accession>A0A0E4GBH8</accession>
<dbReference type="AlphaFoldDB" id="A0A0E4GBH8"/>
<dbReference type="EMBL" id="CGIH01000025">
    <property type="protein sequence ID" value="CFX44739.1"/>
    <property type="molecule type" value="Genomic_DNA"/>
</dbReference>
<evidence type="ECO:0000256" key="5">
    <source>
        <dbReference type="ARBA" id="ARBA00023014"/>
    </source>
</evidence>
<evidence type="ECO:0000256" key="2">
    <source>
        <dbReference type="ARBA" id="ARBA00022723"/>
    </source>
</evidence>
<dbReference type="PROSITE" id="PS00198">
    <property type="entry name" value="4FE4S_FER_1"/>
    <property type="match status" value="2"/>
</dbReference>
<comment type="catalytic activity">
    <reaction evidence="6">
        <text>glycolate + A = glyoxylate + AH2</text>
        <dbReference type="Rhea" id="RHEA:21264"/>
        <dbReference type="ChEBI" id="CHEBI:13193"/>
        <dbReference type="ChEBI" id="CHEBI:17499"/>
        <dbReference type="ChEBI" id="CHEBI:29805"/>
        <dbReference type="ChEBI" id="CHEBI:36655"/>
        <dbReference type="EC" id="1.1.99.14"/>
    </reaction>
</comment>
<sequence>MEFKELPPVKEQIMKCVRCGKCRSVCPTFAEIKDETAAPRGHVFMVGMLRDGKVEPTEDVYKRLSNCLMCETCSVNCPSGIDIHELNAAARSYIYDKNPSVGKELVFDTMWTRPGLLKNSVRLMWFAQKSGLQKLGRTIGITKLLPGDLPKAEKILTDVPYRAAKNQLGEVNPAQGEKKYRVGYFLGCATNLLNPEVAKATVEVLTHNGCEVIIPKDIKCCGLPHIANGKMETARQLAAHNVKLFNSYDCDYIISDCASCSSAISHKNIEFLLGGLKIEDQAFEFADKTMDLTKFLIEVLDVEPPANPKAKKIRVTYHDPCHLANAQGIKEEPRELLRRIPGVELIEMKDANRCCGGSGTFSLTHYDMSMKILDKKMDNAMMTGATKLATCCPSCMMQLRFGANRNNWDAEVVHPVVLLAECYKKTPALKV</sequence>
<gene>
    <name evidence="8" type="ORF">1233</name>
</gene>
<name>A0A0E4GBH8_9FIRM</name>
<dbReference type="EC" id="1.1.99.14" evidence="6"/>
<feature type="domain" description="4Fe-4S ferredoxin-type" evidence="7">
    <location>
        <begin position="6"/>
        <end position="36"/>
    </location>
</feature>
<dbReference type="GO" id="GO:0046872">
    <property type="term" value="F:metal ion binding"/>
    <property type="evidence" value="ECO:0007669"/>
    <property type="project" value="UniProtKB-UniRule"/>
</dbReference>
<organism evidence="8 9">
    <name type="scientific">Syntrophomonas zehnderi OL-4</name>
    <dbReference type="NCBI Taxonomy" id="690567"/>
    <lineage>
        <taxon>Bacteria</taxon>
        <taxon>Bacillati</taxon>
        <taxon>Bacillota</taxon>
        <taxon>Clostridia</taxon>
        <taxon>Eubacteriales</taxon>
        <taxon>Syntrophomonadaceae</taxon>
        <taxon>Syntrophomonas</taxon>
    </lineage>
</organism>
<keyword evidence="6" id="KW-0813">Transport</keyword>
<keyword evidence="9" id="KW-1185">Reference proteome</keyword>
<comment type="catalytic activity">
    <reaction evidence="6">
        <text>(R)-lactate + A = pyruvate + AH2</text>
        <dbReference type="Rhea" id="RHEA:15089"/>
        <dbReference type="ChEBI" id="CHEBI:13193"/>
        <dbReference type="ChEBI" id="CHEBI:15361"/>
        <dbReference type="ChEBI" id="CHEBI:16004"/>
        <dbReference type="ChEBI" id="CHEBI:17499"/>
    </reaction>
</comment>
<dbReference type="InterPro" id="IPR009051">
    <property type="entry name" value="Helical_ferredxn"/>
</dbReference>
<comment type="function">
    <text evidence="6">Component of a complex that catalyzes the oxidation of glycolate to glyoxylate.</text>
</comment>
<dbReference type="InterPro" id="IPR004017">
    <property type="entry name" value="Cys_rich_dom"/>
</dbReference>
<dbReference type="Pfam" id="PF13183">
    <property type="entry name" value="Fer4_8"/>
    <property type="match status" value="1"/>
</dbReference>
<proteinExistence type="predicted"/>
<keyword evidence="5 6" id="KW-0411">Iron-sulfur</keyword>
<dbReference type="RefSeq" id="WP_046496641.1">
    <property type="nucleotide sequence ID" value="NZ_CGIH01000025.1"/>
</dbReference>
<dbReference type="Proteomes" id="UP000045545">
    <property type="component" value="Unassembled WGS sequence"/>
</dbReference>
<evidence type="ECO:0000259" key="7">
    <source>
        <dbReference type="PROSITE" id="PS51379"/>
    </source>
</evidence>
<dbReference type="Gene3D" id="1.10.1060.10">
    <property type="entry name" value="Alpha-helical ferredoxin"/>
    <property type="match status" value="1"/>
</dbReference>
<evidence type="ECO:0000256" key="4">
    <source>
        <dbReference type="ARBA" id="ARBA00023004"/>
    </source>
</evidence>
<dbReference type="SUPFAM" id="SSF46548">
    <property type="entry name" value="alpha-helical ferredoxin"/>
    <property type="match status" value="1"/>
</dbReference>
<dbReference type="InterPro" id="IPR017896">
    <property type="entry name" value="4Fe4S_Fe-S-bd"/>
</dbReference>
<dbReference type="OrthoDB" id="9794954at2"/>
<reference evidence="8 9" key="1">
    <citation type="submission" date="2015-03" db="EMBL/GenBank/DDBJ databases">
        <authorList>
            <person name="Murphy D."/>
        </authorList>
    </citation>
    <scope>NUCLEOTIDE SEQUENCE [LARGE SCALE GENOMIC DNA]</scope>
    <source>
        <strain evidence="8 9">OL-4</strain>
    </source>
</reference>
<protein>
    <recommendedName>
        <fullName evidence="6">Glycolate oxidase iron-sulfur subunit</fullName>
        <ecNumber evidence="6">1.1.99.14</ecNumber>
    </recommendedName>
</protein>
<keyword evidence="3" id="KW-0677">Repeat</keyword>
<keyword evidence="6" id="KW-0249">Electron transport</keyword>